<protein>
    <submittedName>
        <fullName evidence="3">MULE domain-containing protein</fullName>
    </submittedName>
</protein>
<proteinExistence type="predicted"/>
<accession>A0AAN8F4U8</accession>
<dbReference type="Pfam" id="PF10551">
    <property type="entry name" value="MULE"/>
    <property type="match status" value="1"/>
</dbReference>
<dbReference type="PANTHER" id="PTHR33977">
    <property type="entry name" value="ZINC ION BINDING PROTEIN"/>
    <property type="match status" value="1"/>
</dbReference>
<dbReference type="EMBL" id="WIXE01015711">
    <property type="protein sequence ID" value="KAK5973256.1"/>
    <property type="molecule type" value="Genomic_DNA"/>
</dbReference>
<dbReference type="InterPro" id="IPR018289">
    <property type="entry name" value="MULE_transposase_dom"/>
</dbReference>
<keyword evidence="4" id="KW-1185">Reference proteome</keyword>
<dbReference type="PANTHER" id="PTHR33977:SF1">
    <property type="entry name" value="ZINC ION BINDING PROTEIN"/>
    <property type="match status" value="1"/>
</dbReference>
<feature type="region of interest" description="Disordered" evidence="1">
    <location>
        <begin position="615"/>
        <end position="634"/>
    </location>
</feature>
<organism evidence="3 4">
    <name type="scientific">Trichostrongylus colubriformis</name>
    <name type="common">Black scour worm</name>
    <dbReference type="NCBI Taxonomy" id="6319"/>
    <lineage>
        <taxon>Eukaryota</taxon>
        <taxon>Metazoa</taxon>
        <taxon>Ecdysozoa</taxon>
        <taxon>Nematoda</taxon>
        <taxon>Chromadorea</taxon>
        <taxon>Rhabditida</taxon>
        <taxon>Rhabditina</taxon>
        <taxon>Rhabditomorpha</taxon>
        <taxon>Strongyloidea</taxon>
        <taxon>Trichostrongylidae</taxon>
        <taxon>Trichostrongylus</taxon>
    </lineage>
</organism>
<comment type="caution">
    <text evidence="3">The sequence shown here is derived from an EMBL/GenBank/DDBJ whole genome shotgun (WGS) entry which is preliminary data.</text>
</comment>
<evidence type="ECO:0000313" key="3">
    <source>
        <dbReference type="EMBL" id="KAK5973256.1"/>
    </source>
</evidence>
<evidence type="ECO:0000256" key="1">
    <source>
        <dbReference type="SAM" id="MobiDB-lite"/>
    </source>
</evidence>
<evidence type="ECO:0000313" key="4">
    <source>
        <dbReference type="Proteomes" id="UP001331761"/>
    </source>
</evidence>
<name>A0AAN8F4U8_TRICO</name>
<sequence>FTSHSTGRSTFSRKDVSHCSCFAQCNVNDDGTVVMKGCFGHIGHDVEPALLRLNETQKQLLKSLLEEHSLEYVIRRIRSEFPAKTSRLHFVTRGDLWAIIDHYGMRPGFRDNDDLTSLRLRAAENNPDDGIRLFEMPEDPSGKGFTLVIITPTQMSWLKRYSSRGISLDDTHGATRYNFKLATVMVADSRDRGLPAAFLLSGTMTAIDVEKLFKEIKVLMPAFNPSHIVTDEAPCFVKGFAAVFPNSHTALRYCRWHIGKTWERKVNELVEVRLRATVKKALKELLRISQLKEFEKKFERILAILDVEHQDKMAQYLRTNYLGRIMSWASFNNRGAVMDTSMLSERWHLRLKSEILHRNANSRVDCLVELLIRAVKDIADANNIMDRRRLAASSFRTQQTVICHRYAFTHYSGKTEEKIKLIATGKWEVQGKTPEEKFVVEDRGKCSCNTTVNVHCSLCGVCPYSYTCTCLDNRAGISCVHRHAVRLPEMRRTASSLIQADAQASTSTADQGGEHHVSSAAVDALVSSQERLDEKKSLRNKIQMAYSVVTANVNALVNSDADEAFTKLTEIHDLIDEASKIGIGSASQNLVIVSQPELSKSGRKPMLTKTKLYTRAEYRKKKGADRNNPGGSHQ</sequence>
<dbReference type="AlphaFoldDB" id="A0AAN8F4U8"/>
<reference evidence="3 4" key="1">
    <citation type="submission" date="2019-10" db="EMBL/GenBank/DDBJ databases">
        <title>Assembly and Annotation for the nematode Trichostrongylus colubriformis.</title>
        <authorList>
            <person name="Martin J."/>
        </authorList>
    </citation>
    <scope>NUCLEOTIDE SEQUENCE [LARGE SCALE GENOMIC DNA]</scope>
    <source>
        <strain evidence="3">G859</strain>
        <tissue evidence="3">Whole worm</tissue>
    </source>
</reference>
<dbReference type="Proteomes" id="UP001331761">
    <property type="component" value="Unassembled WGS sequence"/>
</dbReference>
<gene>
    <name evidence="3" type="ORF">GCK32_013582</name>
</gene>
<evidence type="ECO:0000259" key="2">
    <source>
        <dbReference type="Pfam" id="PF10551"/>
    </source>
</evidence>
<feature type="domain" description="MULE transposase" evidence="2">
    <location>
        <begin position="166"/>
        <end position="260"/>
    </location>
</feature>
<feature type="non-terminal residue" evidence="3">
    <location>
        <position position="1"/>
    </location>
</feature>